<comment type="cofactor">
    <cofactor evidence="14">
        <name>[4Fe-4S] cluster</name>
        <dbReference type="ChEBI" id="CHEBI:49883"/>
    </cofactor>
    <text evidence="14">Binds 1 [4Fe-4S] cluster.</text>
</comment>
<feature type="binding site" evidence="14">
    <location>
        <position position="1112"/>
    </location>
    <ligand>
        <name>[4Fe-4S] cluster</name>
        <dbReference type="ChEBI" id="CHEBI:49883"/>
    </ligand>
</feature>
<keyword evidence="10 14" id="KW-0408">Iron</keyword>
<evidence type="ECO:0000256" key="3">
    <source>
        <dbReference type="ARBA" id="ARBA00022723"/>
    </source>
</evidence>
<protein>
    <recommendedName>
        <fullName evidence="14">ATP-dependent helicase/deoxyribonuclease subunit B</fullName>
        <ecNumber evidence="14">3.1.-.-</ecNumber>
    </recommendedName>
    <alternativeName>
        <fullName evidence="14">ATP-dependent helicase/nuclease subunit AddB</fullName>
    </alternativeName>
</protein>
<feature type="binding site" evidence="14">
    <location>
        <position position="790"/>
    </location>
    <ligand>
        <name>[4Fe-4S] cluster</name>
        <dbReference type="ChEBI" id="CHEBI:49883"/>
    </ligand>
</feature>
<dbReference type="GO" id="GO:0004386">
    <property type="term" value="F:helicase activity"/>
    <property type="evidence" value="ECO:0007669"/>
    <property type="project" value="UniProtKB-KW"/>
</dbReference>
<dbReference type="EC" id="3.1.-.-" evidence="14"/>
<proteinExistence type="inferred from homology"/>
<dbReference type="GO" id="GO:0051539">
    <property type="term" value="F:4 iron, 4 sulfur cluster binding"/>
    <property type="evidence" value="ECO:0007669"/>
    <property type="project" value="UniProtKB-KW"/>
</dbReference>
<feature type="domain" description="UvrD-like helicase C-terminal" evidence="15">
    <location>
        <begin position="282"/>
        <end position="585"/>
    </location>
</feature>
<dbReference type="EMBL" id="CACRTU010000006">
    <property type="protein sequence ID" value="VYT64805.1"/>
    <property type="molecule type" value="Genomic_DNA"/>
</dbReference>
<feature type="binding site" evidence="14">
    <location>
        <position position="1109"/>
    </location>
    <ligand>
        <name>[4Fe-4S] cluster</name>
        <dbReference type="ChEBI" id="CHEBI:49883"/>
    </ligand>
</feature>
<keyword evidence="4 14" id="KW-0547">Nucleotide-binding</keyword>
<gene>
    <name evidence="14 16" type="primary">addB</name>
    <name evidence="16" type="ORF">CBLFYP62_00364</name>
</gene>
<keyword evidence="1 14" id="KW-0004">4Fe-4S</keyword>
<evidence type="ECO:0000256" key="8">
    <source>
        <dbReference type="ARBA" id="ARBA00022839"/>
    </source>
</evidence>
<keyword evidence="13 14" id="KW-0234">DNA repair</keyword>
<evidence type="ECO:0000256" key="6">
    <source>
        <dbReference type="ARBA" id="ARBA00022801"/>
    </source>
</evidence>
<dbReference type="RefSeq" id="WP_156736162.1">
    <property type="nucleotide sequence ID" value="NZ_CACRTU010000006.1"/>
</dbReference>
<evidence type="ECO:0000256" key="1">
    <source>
        <dbReference type="ARBA" id="ARBA00022485"/>
    </source>
</evidence>
<evidence type="ECO:0000256" key="10">
    <source>
        <dbReference type="ARBA" id="ARBA00023004"/>
    </source>
</evidence>
<dbReference type="GO" id="GO:0008409">
    <property type="term" value="F:5'-3' exonuclease activity"/>
    <property type="evidence" value="ECO:0007669"/>
    <property type="project" value="UniProtKB-UniRule"/>
</dbReference>
<dbReference type="GO" id="GO:0003690">
    <property type="term" value="F:double-stranded DNA binding"/>
    <property type="evidence" value="ECO:0007669"/>
    <property type="project" value="UniProtKB-UniRule"/>
</dbReference>
<dbReference type="InterPro" id="IPR038726">
    <property type="entry name" value="PDDEXK_AddAB-type"/>
</dbReference>
<dbReference type="InterPro" id="IPR049035">
    <property type="entry name" value="ADDB_N"/>
</dbReference>
<keyword evidence="5 14" id="KW-0227">DNA damage</keyword>
<evidence type="ECO:0000256" key="5">
    <source>
        <dbReference type="ARBA" id="ARBA00022763"/>
    </source>
</evidence>
<evidence type="ECO:0000256" key="13">
    <source>
        <dbReference type="ARBA" id="ARBA00023204"/>
    </source>
</evidence>
<dbReference type="Gene3D" id="3.90.320.10">
    <property type="match status" value="1"/>
</dbReference>
<accession>A0A6N2YDB8</accession>
<keyword evidence="12 14" id="KW-0238">DNA-binding</keyword>
<dbReference type="InterPro" id="IPR027417">
    <property type="entry name" value="P-loop_NTPase"/>
</dbReference>
<evidence type="ECO:0000256" key="2">
    <source>
        <dbReference type="ARBA" id="ARBA00022722"/>
    </source>
</evidence>
<dbReference type="AlphaFoldDB" id="A0A6N2YDB8"/>
<dbReference type="SUPFAM" id="SSF52980">
    <property type="entry name" value="Restriction endonuclease-like"/>
    <property type="match status" value="1"/>
</dbReference>
<dbReference type="GO" id="GO:0046872">
    <property type="term" value="F:metal ion binding"/>
    <property type="evidence" value="ECO:0007669"/>
    <property type="project" value="UniProtKB-KW"/>
</dbReference>
<feature type="binding site" evidence="14">
    <location>
        <position position="1118"/>
    </location>
    <ligand>
        <name>[4Fe-4S] cluster</name>
        <dbReference type="ChEBI" id="CHEBI:49883"/>
    </ligand>
</feature>
<keyword evidence="7 14" id="KW-0347">Helicase</keyword>
<organism evidence="16">
    <name type="scientific">Clostridium butyricum</name>
    <dbReference type="NCBI Taxonomy" id="1492"/>
    <lineage>
        <taxon>Bacteria</taxon>
        <taxon>Bacillati</taxon>
        <taxon>Bacillota</taxon>
        <taxon>Clostridia</taxon>
        <taxon>Eubacteriales</taxon>
        <taxon>Clostridiaceae</taxon>
        <taxon>Clostridium</taxon>
    </lineage>
</organism>
<keyword evidence="6 14" id="KW-0378">Hydrolase</keyword>
<evidence type="ECO:0000256" key="4">
    <source>
        <dbReference type="ARBA" id="ARBA00022741"/>
    </source>
</evidence>
<dbReference type="Pfam" id="PF12705">
    <property type="entry name" value="PDDEXK_1"/>
    <property type="match status" value="1"/>
</dbReference>
<dbReference type="NCBIfam" id="TIGR02773">
    <property type="entry name" value="addB_Gpos"/>
    <property type="match status" value="1"/>
</dbReference>
<reference evidence="16" key="1">
    <citation type="submission" date="2019-11" db="EMBL/GenBank/DDBJ databases">
        <authorList>
            <person name="Feng L."/>
        </authorList>
    </citation>
    <scope>NUCLEOTIDE SEQUENCE</scope>
    <source>
        <strain evidence="16">CButyricumLFYP62</strain>
    </source>
</reference>
<evidence type="ECO:0000256" key="14">
    <source>
        <dbReference type="HAMAP-Rule" id="MF_01452"/>
    </source>
</evidence>
<keyword evidence="2 14" id="KW-0540">Nuclease</keyword>
<keyword evidence="11 14" id="KW-0411">Iron-sulfur</keyword>
<evidence type="ECO:0000259" key="15">
    <source>
        <dbReference type="PROSITE" id="PS51217"/>
    </source>
</evidence>
<evidence type="ECO:0000313" key="16">
    <source>
        <dbReference type="EMBL" id="VYT64805.1"/>
    </source>
</evidence>
<comment type="similarity">
    <text evidence="14">Belongs to the helicase family. AddB/RexB type 1 subfamily.</text>
</comment>
<dbReference type="PANTHER" id="PTHR30591">
    <property type="entry name" value="RECBCD ENZYME SUBUNIT RECC"/>
    <property type="match status" value="1"/>
</dbReference>
<dbReference type="GO" id="GO:0005524">
    <property type="term" value="F:ATP binding"/>
    <property type="evidence" value="ECO:0007669"/>
    <property type="project" value="UniProtKB-UniRule"/>
</dbReference>
<dbReference type="Pfam" id="PF21445">
    <property type="entry name" value="ADDB_N"/>
    <property type="match status" value="1"/>
</dbReference>
<comment type="miscellaneous">
    <text evidence="14">Despite having conserved helicase domains, this subunit does not have helicase activity.</text>
</comment>
<dbReference type="PROSITE" id="PS51217">
    <property type="entry name" value="UVRD_HELICASE_CTER"/>
    <property type="match status" value="1"/>
</dbReference>
<dbReference type="InterPro" id="IPR011604">
    <property type="entry name" value="PDDEXK-like_dom_sf"/>
</dbReference>
<dbReference type="InterPro" id="IPR014140">
    <property type="entry name" value="DNA_helicase_suAddB"/>
</dbReference>
<dbReference type="Gene3D" id="6.10.140.1030">
    <property type="match status" value="1"/>
</dbReference>
<sequence length="1155" mass="134698">MSIRFIYGRAGIGKSTWCINSIAENIKKDDENKLILIVPEQYTFNTENRILKSIGEPALLRTQVLSFKKMAHEVFEECGGRVKEIIKESGRNMLIHKVLNEKIESLEYFRKISRDQGFYEIVSDVISEFKKYNVEVDSLRNIEESIQESDLYNKIRELSIIYEAFNEEMNEGYIDGDDELTLLGKKLLENDIYTNSEVWIDEFSTFTPQQLEIIRLLARRCKRVNITLCMDNRDNSNGNQDITDVFNTIKNTENKILKIMKENNISYDKPINLNMINVNEGYNRFKNAPELEHIEKYFFTYPFNSFNGKCENVKLYKANNIYDEIERVAKSITALIRSGKYRYKDISVVCRNIDDYEKITSVIFKDYEIPYFLDKKLELLNNPLIILITSAFEILFKDWSYESVFKYLKTGLTGIENNYIDVLENFVLEYGVKGYKWTVKEIISESWFNNNEELSEEKIFISEIMDEVRRPLLVFHNKIKGKHKVSHICKAIYEFLIDIHAFERINEWIEKFDEIGLEDKVKEYSQVEESVIDILDQAVDVMGDKDLDSYDFFKILNSGFNNEEIGVIPVALDQVNIGDVARIKGRDVKALYIVGVNDGILPASKKEEGILSDNDRNILSDIGIELASNTRNKVFEEQFLLYTVLTISSDCLMISYPMADFEGKSLRPSIVISRIKKILPKLVEESDLYDLSSYKDKLNKVISPIPTFNELILAMRKNCDEENVEEYWREVYKWYKDSPEYENKVKNIFKGLDYSNLKNHVNKNNLRELYANEDGKLMFSVSRLEKYAECPFSYFVQYGLKAKNRKIYEFTPPDLGSFVHDILDLFTNRVKKEGILWSELNNERCKEIVSNLIDIRLSEQTNSILNSSKRFKYLSQRFKRVISKSVTVMAEQIGKGEFEVFKTEFDFGNYKTGEAVMLNLQDDEKVYLQGRIDRIDTLDLDGQTYIRIIDYKTGAKKFDLNELYYGLQMQLLVYLDAIIKNSKYILEKQVVPGAVLYFKVDDPIIKSKKEMTTEEVETEVLEELKLKGLVLKDAKVVKAMDRDIEGYSLVIPAAFKKDGDFKSTSDVVTEEEFTLLREYVNRKMISLCEDMLCGDIKIEPTKQANRSYCEYCDFSSICQFDTSIKDNKYKIVGKKSRTEIWDNIRSDVKGSKEDN</sequence>
<evidence type="ECO:0000256" key="9">
    <source>
        <dbReference type="ARBA" id="ARBA00022840"/>
    </source>
</evidence>
<dbReference type="PANTHER" id="PTHR30591:SF1">
    <property type="entry name" value="RECBCD ENZYME SUBUNIT RECC"/>
    <property type="match status" value="1"/>
</dbReference>
<dbReference type="InterPro" id="IPR011335">
    <property type="entry name" value="Restrct_endonuc-II-like"/>
</dbReference>
<keyword evidence="8 14" id="KW-0269">Exonuclease</keyword>
<keyword evidence="9 14" id="KW-0067">ATP-binding</keyword>
<comment type="cofactor">
    <cofactor evidence="14">
        <name>Mg(2+)</name>
        <dbReference type="ChEBI" id="CHEBI:18420"/>
    </cofactor>
</comment>
<name>A0A6N2YDB8_CLOBU</name>
<evidence type="ECO:0000256" key="12">
    <source>
        <dbReference type="ARBA" id="ARBA00023125"/>
    </source>
</evidence>
<dbReference type="GO" id="GO:0000724">
    <property type="term" value="P:double-strand break repair via homologous recombination"/>
    <property type="evidence" value="ECO:0007669"/>
    <property type="project" value="UniProtKB-UniRule"/>
</dbReference>
<dbReference type="HAMAP" id="MF_01452">
    <property type="entry name" value="AddB_type1"/>
    <property type="match status" value="1"/>
</dbReference>
<evidence type="ECO:0000256" key="7">
    <source>
        <dbReference type="ARBA" id="ARBA00022806"/>
    </source>
</evidence>
<keyword evidence="3 14" id="KW-0479">Metal-binding</keyword>
<comment type="subunit">
    <text evidence="14">Heterodimer of AddA and AddB.</text>
</comment>
<dbReference type="SUPFAM" id="SSF52540">
    <property type="entry name" value="P-loop containing nucleoside triphosphate hydrolases"/>
    <property type="match status" value="2"/>
</dbReference>
<comment type="function">
    <text evidence="14">The heterodimer acts as both an ATP-dependent DNA helicase and an ATP-dependent, dual-direction single-stranded exonuclease. Recognizes the chi site generating a DNA molecule suitable for the initiation of homologous recombination. The AddB subunit has 5' -&gt; 3' nuclease activity but not helicase activity.</text>
</comment>
<evidence type="ECO:0000256" key="11">
    <source>
        <dbReference type="ARBA" id="ARBA00023014"/>
    </source>
</evidence>
<dbReference type="InterPro" id="IPR014017">
    <property type="entry name" value="DNA_helicase_UvrD-like_C"/>
</dbReference>
<dbReference type="Gene3D" id="3.40.50.300">
    <property type="entry name" value="P-loop containing nucleotide triphosphate hydrolases"/>
    <property type="match status" value="3"/>
</dbReference>